<keyword evidence="3" id="KW-1185">Reference proteome</keyword>
<sequence>MVNVSDNRITTRLDILLRLQAFDILPNKVPMAESKESPKTTTLLTRLASTAIPTSATPGLLTLQMGFRKRVWNWLKKRIPFRRRSRRQARLSDRSEDPYPLPVTLRPEPPVIAVTVSYGESTTPITEGVHLPPRNGEEGSRYAQVPTPVASQAVLPQLGPSSPSFYPENPTIVATAPFEQPATPLIQGIESYRRDTGQLSGTTSTPHLANVRLEASTLVASQAGPWTSSNQDHRLQIGDGGILSGAHNFSVGQMNAVETQSIGILGIGTQNVVTQNVHNHAGTSLLKDMLLYVIPGAEFNSAARDPPPKCHPDTRVQIRQDLQNQINSEARLI</sequence>
<dbReference type="Proteomes" id="UP000807342">
    <property type="component" value="Unassembled WGS sequence"/>
</dbReference>
<dbReference type="EMBL" id="MU151576">
    <property type="protein sequence ID" value="KAF9442731.1"/>
    <property type="molecule type" value="Genomic_DNA"/>
</dbReference>
<name>A0A9P6BWC4_9AGAR</name>
<proteinExistence type="predicted"/>
<reference evidence="2" key="1">
    <citation type="submission" date="2020-11" db="EMBL/GenBank/DDBJ databases">
        <authorList>
            <consortium name="DOE Joint Genome Institute"/>
            <person name="Ahrendt S."/>
            <person name="Riley R."/>
            <person name="Andreopoulos W."/>
            <person name="Labutti K."/>
            <person name="Pangilinan J."/>
            <person name="Ruiz-Duenas F.J."/>
            <person name="Barrasa J.M."/>
            <person name="Sanchez-Garcia M."/>
            <person name="Camarero S."/>
            <person name="Miyauchi S."/>
            <person name="Serrano A."/>
            <person name="Linde D."/>
            <person name="Babiker R."/>
            <person name="Drula E."/>
            <person name="Ayuso-Fernandez I."/>
            <person name="Pacheco R."/>
            <person name="Padilla G."/>
            <person name="Ferreira P."/>
            <person name="Barriuso J."/>
            <person name="Kellner H."/>
            <person name="Castanera R."/>
            <person name="Alfaro M."/>
            <person name="Ramirez L."/>
            <person name="Pisabarro A.G."/>
            <person name="Kuo A."/>
            <person name="Tritt A."/>
            <person name="Lipzen A."/>
            <person name="He G."/>
            <person name="Yan M."/>
            <person name="Ng V."/>
            <person name="Cullen D."/>
            <person name="Martin F."/>
            <person name="Rosso M.-N."/>
            <person name="Henrissat B."/>
            <person name="Hibbett D."/>
            <person name="Martinez A.T."/>
            <person name="Grigoriev I.V."/>
        </authorList>
    </citation>
    <scope>NUCLEOTIDE SEQUENCE</scope>
    <source>
        <strain evidence="2">MF-IS2</strain>
    </source>
</reference>
<organism evidence="2 3">
    <name type="scientific">Macrolepiota fuliginosa MF-IS2</name>
    <dbReference type="NCBI Taxonomy" id="1400762"/>
    <lineage>
        <taxon>Eukaryota</taxon>
        <taxon>Fungi</taxon>
        <taxon>Dikarya</taxon>
        <taxon>Basidiomycota</taxon>
        <taxon>Agaricomycotina</taxon>
        <taxon>Agaricomycetes</taxon>
        <taxon>Agaricomycetidae</taxon>
        <taxon>Agaricales</taxon>
        <taxon>Agaricineae</taxon>
        <taxon>Agaricaceae</taxon>
        <taxon>Macrolepiota</taxon>
    </lineage>
</organism>
<protein>
    <submittedName>
        <fullName evidence="2">Uncharacterized protein</fullName>
    </submittedName>
</protein>
<evidence type="ECO:0000313" key="3">
    <source>
        <dbReference type="Proteomes" id="UP000807342"/>
    </source>
</evidence>
<evidence type="ECO:0000313" key="2">
    <source>
        <dbReference type="EMBL" id="KAF9442731.1"/>
    </source>
</evidence>
<dbReference type="OrthoDB" id="2928561at2759"/>
<gene>
    <name evidence="2" type="ORF">P691DRAFT_764918</name>
</gene>
<dbReference type="AlphaFoldDB" id="A0A9P6BWC4"/>
<evidence type="ECO:0000256" key="1">
    <source>
        <dbReference type="SAM" id="MobiDB-lite"/>
    </source>
</evidence>
<comment type="caution">
    <text evidence="2">The sequence shown here is derived from an EMBL/GenBank/DDBJ whole genome shotgun (WGS) entry which is preliminary data.</text>
</comment>
<accession>A0A9P6BWC4</accession>
<feature type="region of interest" description="Disordered" evidence="1">
    <location>
        <begin position="85"/>
        <end position="104"/>
    </location>
</feature>